<accession>A0ABP0WKA4</accession>
<dbReference type="EMBL" id="OZ020113">
    <property type="protein sequence ID" value="CAK9265905.1"/>
    <property type="molecule type" value="Genomic_DNA"/>
</dbReference>
<gene>
    <name evidence="1" type="ORF">CSSPJE1EN1_LOCUS11383</name>
</gene>
<proteinExistence type="predicted"/>
<reference evidence="1" key="1">
    <citation type="submission" date="2024-02" db="EMBL/GenBank/DDBJ databases">
        <authorList>
            <consortium name="ELIXIR-Norway"/>
            <consortium name="Elixir Norway"/>
        </authorList>
    </citation>
    <scope>NUCLEOTIDE SEQUENCE</scope>
</reference>
<sequence>MPSCTPTDAHNEKIVRARKERRTPAHPSIARPGTGVTCEFLLRGAGPASGPSWWGTVAALVAWGSTPQVALQPGSWELQVRDAE</sequence>
<evidence type="ECO:0000313" key="1">
    <source>
        <dbReference type="EMBL" id="CAK9265905.1"/>
    </source>
</evidence>
<evidence type="ECO:0000313" key="2">
    <source>
        <dbReference type="Proteomes" id="UP001497444"/>
    </source>
</evidence>
<protein>
    <submittedName>
        <fullName evidence="1">Uncharacterized protein</fullName>
    </submittedName>
</protein>
<organism evidence="1 2">
    <name type="scientific">Sphagnum jensenii</name>
    <dbReference type="NCBI Taxonomy" id="128206"/>
    <lineage>
        <taxon>Eukaryota</taxon>
        <taxon>Viridiplantae</taxon>
        <taxon>Streptophyta</taxon>
        <taxon>Embryophyta</taxon>
        <taxon>Bryophyta</taxon>
        <taxon>Sphagnophytina</taxon>
        <taxon>Sphagnopsida</taxon>
        <taxon>Sphagnales</taxon>
        <taxon>Sphagnaceae</taxon>
        <taxon>Sphagnum</taxon>
    </lineage>
</organism>
<keyword evidence="2" id="KW-1185">Reference proteome</keyword>
<dbReference type="Proteomes" id="UP001497444">
    <property type="component" value="Chromosome 18"/>
</dbReference>
<name>A0ABP0WKA4_9BRYO</name>